<keyword evidence="3" id="KW-1185">Reference proteome</keyword>
<evidence type="ECO:0000256" key="1">
    <source>
        <dbReference type="SAM" id="MobiDB-lite"/>
    </source>
</evidence>
<dbReference type="Gramene" id="PRQ18393">
    <property type="protein sequence ID" value="PRQ18393"/>
    <property type="gene ID" value="RchiOBHm_Chr7g0205541"/>
</dbReference>
<accession>A0A2P6P8Y0</accession>
<evidence type="ECO:0000313" key="2">
    <source>
        <dbReference type="EMBL" id="PRQ18393.1"/>
    </source>
</evidence>
<sequence length="140" mass="16029">MVIFGIKIETYQGRFPKPETHPPILFLSPRLSLPLSADSLPLRVLPLPAASGRNPANPKLDFLPRSRLWKHLWTIWPEKLGSNEFPPRLQFWILADSRPFRPPPATRVLEASGLSFTGLIRPLRGREKSPYEGNTERRQD</sequence>
<dbReference type="Proteomes" id="UP000238479">
    <property type="component" value="Chromosome 7"/>
</dbReference>
<gene>
    <name evidence="2" type="ORF">RchiOBHm_Chr7g0205541</name>
</gene>
<proteinExistence type="predicted"/>
<organism evidence="2 3">
    <name type="scientific">Rosa chinensis</name>
    <name type="common">China rose</name>
    <dbReference type="NCBI Taxonomy" id="74649"/>
    <lineage>
        <taxon>Eukaryota</taxon>
        <taxon>Viridiplantae</taxon>
        <taxon>Streptophyta</taxon>
        <taxon>Embryophyta</taxon>
        <taxon>Tracheophyta</taxon>
        <taxon>Spermatophyta</taxon>
        <taxon>Magnoliopsida</taxon>
        <taxon>eudicotyledons</taxon>
        <taxon>Gunneridae</taxon>
        <taxon>Pentapetalae</taxon>
        <taxon>rosids</taxon>
        <taxon>fabids</taxon>
        <taxon>Rosales</taxon>
        <taxon>Rosaceae</taxon>
        <taxon>Rosoideae</taxon>
        <taxon>Rosoideae incertae sedis</taxon>
        <taxon>Rosa</taxon>
    </lineage>
</organism>
<protein>
    <submittedName>
        <fullName evidence="2">Uncharacterized protein</fullName>
    </submittedName>
</protein>
<comment type="caution">
    <text evidence="2">The sequence shown here is derived from an EMBL/GenBank/DDBJ whole genome shotgun (WGS) entry which is preliminary data.</text>
</comment>
<name>A0A2P6P8Y0_ROSCH</name>
<dbReference type="EMBL" id="PDCK01000045">
    <property type="protein sequence ID" value="PRQ18393.1"/>
    <property type="molecule type" value="Genomic_DNA"/>
</dbReference>
<evidence type="ECO:0000313" key="3">
    <source>
        <dbReference type="Proteomes" id="UP000238479"/>
    </source>
</evidence>
<feature type="compositionally biased region" description="Basic and acidic residues" evidence="1">
    <location>
        <begin position="124"/>
        <end position="140"/>
    </location>
</feature>
<dbReference type="AlphaFoldDB" id="A0A2P6P8Y0"/>
<feature type="region of interest" description="Disordered" evidence="1">
    <location>
        <begin position="121"/>
        <end position="140"/>
    </location>
</feature>
<reference evidence="2 3" key="1">
    <citation type="journal article" date="2018" name="Nat. Genet.">
        <title>The Rosa genome provides new insights in the design of modern roses.</title>
        <authorList>
            <person name="Bendahmane M."/>
        </authorList>
    </citation>
    <scope>NUCLEOTIDE SEQUENCE [LARGE SCALE GENOMIC DNA]</scope>
    <source>
        <strain evidence="3">cv. Old Blush</strain>
    </source>
</reference>